<keyword evidence="6" id="KW-0732">Signal</keyword>
<dbReference type="Proteomes" id="UP000702964">
    <property type="component" value="Unassembled WGS sequence"/>
</dbReference>
<feature type="chain" id="PRO_5035149286" description="ABC transmembrane type-1 domain-containing protein" evidence="6">
    <location>
        <begin position="16"/>
        <end position="906"/>
    </location>
</feature>
<dbReference type="Pfam" id="PF05368">
    <property type="entry name" value="NmrA"/>
    <property type="match status" value="1"/>
</dbReference>
<feature type="transmembrane region" description="Helical" evidence="5">
    <location>
        <begin position="588"/>
        <end position="610"/>
    </location>
</feature>
<comment type="subcellular location">
    <subcellularLocation>
        <location evidence="1">Membrane</location>
        <topology evidence="1">Multi-pass membrane protein</topology>
    </subcellularLocation>
</comment>
<dbReference type="InterPro" id="IPR006059">
    <property type="entry name" value="SBP"/>
</dbReference>
<reference evidence="8" key="2">
    <citation type="submission" date="2020-02" db="EMBL/GenBank/DDBJ databases">
        <authorList>
            <person name="Studholme D.J."/>
        </authorList>
    </citation>
    <scope>NUCLEOTIDE SEQUENCE</scope>
    <source>
        <strain evidence="8">00238/432</strain>
    </source>
</reference>
<dbReference type="SUPFAM" id="SSF53850">
    <property type="entry name" value="Periplasmic binding protein-like II"/>
    <property type="match status" value="1"/>
</dbReference>
<dbReference type="Pfam" id="PF00528">
    <property type="entry name" value="BPD_transp_1"/>
    <property type="match status" value="1"/>
</dbReference>
<evidence type="ECO:0000256" key="1">
    <source>
        <dbReference type="ARBA" id="ARBA00004141"/>
    </source>
</evidence>
<comment type="caution">
    <text evidence="8">The sequence shown here is derived from an EMBL/GenBank/DDBJ whole genome shotgun (WGS) entry which is preliminary data.</text>
</comment>
<feature type="domain" description="ABC transmembrane type-1" evidence="7">
    <location>
        <begin position="418"/>
        <end position="618"/>
    </location>
</feature>
<dbReference type="SUPFAM" id="SSF161098">
    <property type="entry name" value="MetI-like"/>
    <property type="match status" value="1"/>
</dbReference>
<organism evidence="8 9">
    <name type="scientific">Phytophthora kernoviae 00238/432</name>
    <dbReference type="NCBI Taxonomy" id="1284355"/>
    <lineage>
        <taxon>Eukaryota</taxon>
        <taxon>Sar</taxon>
        <taxon>Stramenopiles</taxon>
        <taxon>Oomycota</taxon>
        <taxon>Peronosporomycetes</taxon>
        <taxon>Peronosporales</taxon>
        <taxon>Peronosporaceae</taxon>
        <taxon>Phytophthora</taxon>
    </lineage>
</organism>
<keyword evidence="2 5" id="KW-0812">Transmembrane</keyword>
<evidence type="ECO:0000313" key="8">
    <source>
        <dbReference type="EMBL" id="KAF4325804.1"/>
    </source>
</evidence>
<feature type="non-terminal residue" evidence="8">
    <location>
        <position position="1"/>
    </location>
</feature>
<dbReference type="PROSITE" id="PS50928">
    <property type="entry name" value="ABC_TM1"/>
    <property type="match status" value="1"/>
</dbReference>
<evidence type="ECO:0000256" key="4">
    <source>
        <dbReference type="ARBA" id="ARBA00023136"/>
    </source>
</evidence>
<dbReference type="InterPro" id="IPR052718">
    <property type="entry name" value="NmrA-type_oxidoreductase"/>
</dbReference>
<evidence type="ECO:0000313" key="9">
    <source>
        <dbReference type="Proteomes" id="UP000702964"/>
    </source>
</evidence>
<dbReference type="Gene3D" id="1.10.3720.10">
    <property type="entry name" value="MetI-like"/>
    <property type="match status" value="1"/>
</dbReference>
<dbReference type="GO" id="GO:0055085">
    <property type="term" value="P:transmembrane transport"/>
    <property type="evidence" value="ECO:0007669"/>
    <property type="project" value="InterPro"/>
</dbReference>
<evidence type="ECO:0000256" key="6">
    <source>
        <dbReference type="SAM" id="SignalP"/>
    </source>
</evidence>
<dbReference type="Pfam" id="PF01547">
    <property type="entry name" value="SBP_bac_1"/>
    <property type="match status" value="1"/>
</dbReference>
<protein>
    <recommendedName>
        <fullName evidence="7">ABC transmembrane type-1 domain-containing protein</fullName>
    </recommendedName>
</protein>
<dbReference type="InterPro" id="IPR008030">
    <property type="entry name" value="NmrA-like"/>
</dbReference>
<dbReference type="Gene3D" id="3.90.25.10">
    <property type="entry name" value="UDP-galactose 4-epimerase, domain 1"/>
    <property type="match status" value="1"/>
</dbReference>
<dbReference type="EMBL" id="AOFI03000002">
    <property type="protein sequence ID" value="KAF4325804.1"/>
    <property type="molecule type" value="Genomic_DNA"/>
</dbReference>
<accession>A0A8J4SQ37</accession>
<proteinExistence type="predicted"/>
<dbReference type="CDD" id="cd06261">
    <property type="entry name" value="TM_PBP2"/>
    <property type="match status" value="1"/>
</dbReference>
<feature type="transmembrane region" description="Helical" evidence="5">
    <location>
        <begin position="555"/>
        <end position="576"/>
    </location>
</feature>
<dbReference type="AlphaFoldDB" id="A0A8J4SQ37"/>
<dbReference type="GO" id="GO:0016020">
    <property type="term" value="C:membrane"/>
    <property type="evidence" value="ECO:0007669"/>
    <property type="project" value="UniProtKB-SubCell"/>
</dbReference>
<dbReference type="InterPro" id="IPR035906">
    <property type="entry name" value="MetI-like_sf"/>
</dbReference>
<keyword evidence="3 5" id="KW-1133">Transmembrane helix</keyword>
<evidence type="ECO:0000256" key="5">
    <source>
        <dbReference type="SAM" id="Phobius"/>
    </source>
</evidence>
<evidence type="ECO:0000256" key="3">
    <source>
        <dbReference type="ARBA" id="ARBA00022989"/>
    </source>
</evidence>
<dbReference type="PANTHER" id="PTHR47129">
    <property type="entry name" value="QUINONE OXIDOREDUCTASE 2"/>
    <property type="match status" value="1"/>
</dbReference>
<gene>
    <name evidence="8" type="ORF">G195_000492</name>
</gene>
<sequence>VLLLSSLLLAGCSTSENSEGTGKVTLTFGTSQSGIPRTGIMQTMAKEYEQETGVKIDFQVVPDAQWRDLIKVKLASGEAPDIFNVDVDPLSMPANVRPEENAIDLTNEEFTGRMSEEILPTVSHNDKVYGVSFAPSKIWYVYYNKRIFEELGIEPPTSYAEFKAISQKIKDKDIIPFYQAPASGWYQVLPLFETGPNYEQASPGTYEKLNNNEMNVADLTQLKTVIEQLKEFADLGYFGKDFLSNTVEAGIEAFGQEKAAMLLRVPGTEKEVSEAYPDMKDNMGFFVMPWGDNQTIGVNPGGSAAMFGNKNSKHPEEVLKFFRWITEHDHLQRVFDGGEGNLTICWPEIEPKLTQDYIDYEKNHEKGTVMQAAVKYIDPQWMDIGKDLSGIYSSEKNFVGLEHFRTILAGDPTYLLFIKNTVLFTLITSIAKTVLGLFLALLLVSGVKAANLHRMIIFSPQVLSFLIVGLVFKSLLDPNNGFVNVTLRSLGLDVLAQNWLGSLTWAMPSIMAVDTWKGMGYIMVLFIAGLLAIPRDYYEAASIDGAGFWQKLFRITIPMLMPTITIATVLNITIVYEQGHLGGSFFNSLLHSTASSLLLVFVVAFSAFTLSRNYSKLSKFLPGVGGASLLKDPADITLLDVYRALEVVEDAVSVRNPEKAETLRAQGVNVRHGDFDQPETLEKAFAGVERLLLISTDGDNETRIRQHQAAVDAAKKAGVGFIAYTSVVNAEKNTLSLAEVHRATEQAIRKSSIPYSFLRNNWYLENEAGSVQAVTQGAPWVHATNSSQVGWATRSDYAHAAAAVLTGEGHENSVYELSGKLRTQAELAAIVGQVLGQDINVQNVDDAAYADIMKGAGLPDFVVSMLVEMQSAIREGALAVESDTLEKLLGRPAQPLSEGVKAILGK</sequence>
<feature type="transmembrane region" description="Helical" evidence="5">
    <location>
        <begin position="422"/>
        <end position="444"/>
    </location>
</feature>
<dbReference type="PANTHER" id="PTHR47129:SF1">
    <property type="entry name" value="NMRA-LIKE DOMAIN-CONTAINING PROTEIN"/>
    <property type="match status" value="1"/>
</dbReference>
<evidence type="ECO:0000256" key="2">
    <source>
        <dbReference type="ARBA" id="ARBA00022692"/>
    </source>
</evidence>
<keyword evidence="4 5" id="KW-0472">Membrane</keyword>
<feature type="transmembrane region" description="Helical" evidence="5">
    <location>
        <begin position="518"/>
        <end position="534"/>
    </location>
</feature>
<dbReference type="SUPFAM" id="SSF51735">
    <property type="entry name" value="NAD(P)-binding Rossmann-fold domains"/>
    <property type="match status" value="1"/>
</dbReference>
<reference evidence="8" key="1">
    <citation type="journal article" date="2015" name="Genom Data">
        <title>Draft genome sequences of Phytophthora kernoviae and Phytophthora ramorum lineage EU2 from Scotland.</title>
        <authorList>
            <person name="Sambles C."/>
            <person name="Schlenzig A."/>
            <person name="O'Neill P."/>
            <person name="Grant M."/>
            <person name="Studholme D.J."/>
        </authorList>
    </citation>
    <scope>NUCLEOTIDE SEQUENCE</scope>
    <source>
        <strain evidence="8">00238/432</strain>
    </source>
</reference>
<dbReference type="CDD" id="cd05269">
    <property type="entry name" value="TMR_SDR_a"/>
    <property type="match status" value="1"/>
</dbReference>
<feature type="transmembrane region" description="Helical" evidence="5">
    <location>
        <begin position="456"/>
        <end position="476"/>
    </location>
</feature>
<dbReference type="Gene3D" id="3.40.190.10">
    <property type="entry name" value="Periplasmic binding protein-like II"/>
    <property type="match status" value="2"/>
</dbReference>
<feature type="signal peptide" evidence="6">
    <location>
        <begin position="1"/>
        <end position="15"/>
    </location>
</feature>
<name>A0A8J4SQ37_9STRA</name>
<dbReference type="InterPro" id="IPR000515">
    <property type="entry name" value="MetI-like"/>
</dbReference>
<dbReference type="InterPro" id="IPR036291">
    <property type="entry name" value="NAD(P)-bd_dom_sf"/>
</dbReference>
<evidence type="ECO:0000259" key="7">
    <source>
        <dbReference type="PROSITE" id="PS50928"/>
    </source>
</evidence>
<dbReference type="Gene3D" id="3.40.50.720">
    <property type="entry name" value="NAD(P)-binding Rossmann-like Domain"/>
    <property type="match status" value="1"/>
</dbReference>